<organism evidence="2 3">
    <name type="scientific">Erythranthe guttata</name>
    <name type="common">Yellow monkey flower</name>
    <name type="synonym">Mimulus guttatus</name>
    <dbReference type="NCBI Taxonomy" id="4155"/>
    <lineage>
        <taxon>Eukaryota</taxon>
        <taxon>Viridiplantae</taxon>
        <taxon>Streptophyta</taxon>
        <taxon>Embryophyta</taxon>
        <taxon>Tracheophyta</taxon>
        <taxon>Spermatophyta</taxon>
        <taxon>Magnoliopsida</taxon>
        <taxon>eudicotyledons</taxon>
        <taxon>Gunneridae</taxon>
        <taxon>Pentapetalae</taxon>
        <taxon>asterids</taxon>
        <taxon>lamiids</taxon>
        <taxon>Lamiales</taxon>
        <taxon>Phrymaceae</taxon>
        <taxon>Erythranthe</taxon>
    </lineage>
</organism>
<feature type="region of interest" description="Disordered" evidence="1">
    <location>
        <begin position="1"/>
        <end position="22"/>
    </location>
</feature>
<evidence type="ECO:0000256" key="1">
    <source>
        <dbReference type="SAM" id="MobiDB-lite"/>
    </source>
</evidence>
<protein>
    <submittedName>
        <fullName evidence="2">Uncharacterized protein</fullName>
    </submittedName>
</protein>
<dbReference type="EMBL" id="KI630674">
    <property type="protein sequence ID" value="EYU34721.1"/>
    <property type="molecule type" value="Genomic_DNA"/>
</dbReference>
<feature type="non-terminal residue" evidence="2">
    <location>
        <position position="1"/>
    </location>
</feature>
<reference evidence="2 3" key="1">
    <citation type="journal article" date="2013" name="Proc. Natl. Acad. Sci. U.S.A.">
        <title>Fine-scale variation in meiotic recombination in Mimulus inferred from population shotgun sequencing.</title>
        <authorList>
            <person name="Hellsten U."/>
            <person name="Wright K.M."/>
            <person name="Jenkins J."/>
            <person name="Shu S."/>
            <person name="Yuan Y."/>
            <person name="Wessler S.R."/>
            <person name="Schmutz J."/>
            <person name="Willis J.H."/>
            <person name="Rokhsar D.S."/>
        </authorList>
    </citation>
    <scope>NUCLEOTIDE SEQUENCE [LARGE SCALE GENOMIC DNA]</scope>
    <source>
        <strain evidence="3">cv. DUN x IM62</strain>
    </source>
</reference>
<keyword evidence="3" id="KW-1185">Reference proteome</keyword>
<dbReference type="Proteomes" id="UP000030748">
    <property type="component" value="Unassembled WGS sequence"/>
</dbReference>
<evidence type="ECO:0000313" key="3">
    <source>
        <dbReference type="Proteomes" id="UP000030748"/>
    </source>
</evidence>
<dbReference type="AlphaFoldDB" id="A0A022R3B8"/>
<accession>A0A022R3B8</accession>
<name>A0A022R3B8_ERYGU</name>
<proteinExistence type="predicted"/>
<gene>
    <name evidence="2" type="ORF">MIMGU_mgv1a024517mg</name>
</gene>
<evidence type="ECO:0000313" key="2">
    <source>
        <dbReference type="EMBL" id="EYU34721.1"/>
    </source>
</evidence>
<dbReference type="STRING" id="4155.A0A022R3B8"/>
<sequence length="114" mass="12120">EPVVVINGSPTPTPSPPPTTAAAAADPVVVETMNSFKDARWVGGTWDLKQFGKDGQTNWDAVIDAAEEEEDSPGTEINGRYTVVSDLVASGMSSRIALSVLQIWEATTKRGVFD</sequence>